<dbReference type="EMBL" id="SHSP01000003">
    <property type="protein sequence ID" value="TCF33888.1"/>
    <property type="molecule type" value="Genomic_DNA"/>
</dbReference>
<organism evidence="1 2">
    <name type="scientific">Bifidobacterium longum subsp. longum</name>
    <dbReference type="NCBI Taxonomy" id="1679"/>
    <lineage>
        <taxon>Bacteria</taxon>
        <taxon>Bacillati</taxon>
        <taxon>Actinomycetota</taxon>
        <taxon>Actinomycetes</taxon>
        <taxon>Bifidobacteriales</taxon>
        <taxon>Bifidobacteriaceae</taxon>
        <taxon>Bifidobacterium</taxon>
    </lineage>
</organism>
<comment type="caution">
    <text evidence="1">The sequence shown here is derived from an EMBL/GenBank/DDBJ whole genome shotgun (WGS) entry which is preliminary data.</text>
</comment>
<dbReference type="Proteomes" id="UP000292932">
    <property type="component" value="Unassembled WGS sequence"/>
</dbReference>
<protein>
    <submittedName>
        <fullName evidence="1">Uncharacterized protein</fullName>
    </submittedName>
</protein>
<gene>
    <name evidence="1" type="ORF">MCC10096_0267</name>
</gene>
<sequence length="104" mass="11607">MSQNTFDIFDDTAGRHVGQQEKATRRLIESLTERSGGDLDPFATTLCASLLSLAQNIDTQRNAGKEISRNMNTYLDNVQRLQDMYPPEPKVDEDLAAYLAEAKA</sequence>
<evidence type="ECO:0000313" key="1">
    <source>
        <dbReference type="EMBL" id="TCF33888.1"/>
    </source>
</evidence>
<accession>A0A4R0UN52</accession>
<name>A0A4R0UN52_BIFLL</name>
<proteinExistence type="predicted"/>
<dbReference type="AlphaFoldDB" id="A0A4R0UN52"/>
<evidence type="ECO:0000313" key="2">
    <source>
        <dbReference type="Proteomes" id="UP000292932"/>
    </source>
</evidence>
<dbReference type="RefSeq" id="WP_226678654.1">
    <property type="nucleotide sequence ID" value="NZ_SHSP01000003.1"/>
</dbReference>
<reference evidence="1 2" key="1">
    <citation type="journal article" date="2018" name="Sci. Rep.">
        <title>Genomic diversity and distribution of Bifidobacterium longum subsp. longum across the human lifespan.</title>
        <authorList>
            <person name="Odamaki T."/>
            <person name="Bottacini F."/>
            <person name="Kato K."/>
            <person name="Mitsuyama E."/>
            <person name="Yoshida K."/>
            <person name="Horigome A."/>
            <person name="Xiao J.Z."/>
            <person name="van Sinderen D."/>
        </authorList>
    </citation>
    <scope>NUCLEOTIDE SEQUENCE [LARGE SCALE GENOMIC DNA]</scope>
    <source>
        <strain evidence="1 2">MCC10096</strain>
    </source>
</reference>